<dbReference type="SUPFAM" id="SSF53850">
    <property type="entry name" value="Periplasmic binding protein-like II"/>
    <property type="match status" value="1"/>
</dbReference>
<evidence type="ECO:0000259" key="5">
    <source>
        <dbReference type="PROSITE" id="PS50931"/>
    </source>
</evidence>
<dbReference type="InterPro" id="IPR036388">
    <property type="entry name" value="WH-like_DNA-bd_sf"/>
</dbReference>
<dbReference type="Pfam" id="PF03466">
    <property type="entry name" value="LysR_substrate"/>
    <property type="match status" value="1"/>
</dbReference>
<keyword evidence="4" id="KW-0804">Transcription</keyword>
<dbReference type="RefSeq" id="WP_068957627.1">
    <property type="nucleotide sequence ID" value="NZ_LGLV01000017.1"/>
</dbReference>
<proteinExistence type="inferred from homology"/>
<evidence type="ECO:0000256" key="1">
    <source>
        <dbReference type="ARBA" id="ARBA00009437"/>
    </source>
</evidence>
<dbReference type="GO" id="GO:0043565">
    <property type="term" value="F:sequence-specific DNA binding"/>
    <property type="evidence" value="ECO:0007669"/>
    <property type="project" value="TreeGrafter"/>
</dbReference>
<dbReference type="PANTHER" id="PTHR30537">
    <property type="entry name" value="HTH-TYPE TRANSCRIPTIONAL REGULATOR"/>
    <property type="match status" value="1"/>
</dbReference>
<dbReference type="Gene3D" id="3.40.190.10">
    <property type="entry name" value="Periplasmic binding protein-like II"/>
    <property type="match status" value="2"/>
</dbReference>
<dbReference type="Gene3D" id="1.10.10.10">
    <property type="entry name" value="Winged helix-like DNA-binding domain superfamily/Winged helix DNA-binding domain"/>
    <property type="match status" value="1"/>
</dbReference>
<evidence type="ECO:0000256" key="4">
    <source>
        <dbReference type="ARBA" id="ARBA00023163"/>
    </source>
</evidence>
<dbReference type="GO" id="GO:0006351">
    <property type="term" value="P:DNA-templated transcription"/>
    <property type="evidence" value="ECO:0007669"/>
    <property type="project" value="TreeGrafter"/>
</dbReference>
<dbReference type="InterPro" id="IPR036390">
    <property type="entry name" value="WH_DNA-bd_sf"/>
</dbReference>
<dbReference type="InterPro" id="IPR058163">
    <property type="entry name" value="LysR-type_TF_proteobact-type"/>
</dbReference>
<keyword evidence="7" id="KW-1185">Reference proteome</keyword>
<comment type="caution">
    <text evidence="6">The sequence shown here is derived from an EMBL/GenBank/DDBJ whole genome shotgun (WGS) entry which is preliminary data.</text>
</comment>
<keyword evidence="2" id="KW-0805">Transcription regulation</keyword>
<dbReference type="EMBL" id="LGLV01000017">
    <property type="protein sequence ID" value="OBZ92940.1"/>
    <property type="molecule type" value="Genomic_DNA"/>
</dbReference>
<evidence type="ECO:0000256" key="3">
    <source>
        <dbReference type="ARBA" id="ARBA00023125"/>
    </source>
</evidence>
<dbReference type="OrthoDB" id="9793571at2"/>
<dbReference type="CDD" id="cd08432">
    <property type="entry name" value="PBP2_GcdR_TrpI_HvrB_AmpR_like"/>
    <property type="match status" value="1"/>
</dbReference>
<evidence type="ECO:0000256" key="2">
    <source>
        <dbReference type="ARBA" id="ARBA00023015"/>
    </source>
</evidence>
<dbReference type="PRINTS" id="PR00039">
    <property type="entry name" value="HTHLYSR"/>
</dbReference>
<dbReference type="PROSITE" id="PS50931">
    <property type="entry name" value="HTH_LYSR"/>
    <property type="match status" value="1"/>
</dbReference>
<protein>
    <submittedName>
        <fullName evidence="6">Transcriptional regulator</fullName>
    </submittedName>
</protein>
<dbReference type="InterPro" id="IPR000847">
    <property type="entry name" value="LysR_HTH_N"/>
</dbReference>
<dbReference type="InterPro" id="IPR005119">
    <property type="entry name" value="LysR_subst-bd"/>
</dbReference>
<dbReference type="GO" id="GO:0003700">
    <property type="term" value="F:DNA-binding transcription factor activity"/>
    <property type="evidence" value="ECO:0007669"/>
    <property type="project" value="InterPro"/>
</dbReference>
<sequence>MKRGRLPLTALRSFEAAGRLESFTLAAQELFVSQAAISRQVRELEALLGKPLFTRHHRKVLLSPDGVQLLETLATAFDSIDARLEDIRAKETVALLTVNAEPSFAGCWLVPHLADFRALHPGIDVSIESEARLIEFRGNEAQLAIRHSAQATAWPRSQARRLCDVAMVPVASPVILADTPLKTPQDLLSHTLLHEENRDVWTRWFAAAGLTPGAERMRGPIFADCALALQAALRGHGIALVDSVLARDDLDAGRVIQPFDLSVPQGAYFLVARDFDLLPPEAKAFADWMTACFAAPYT</sequence>
<feature type="domain" description="HTH lysR-type" evidence="5">
    <location>
        <begin position="6"/>
        <end position="63"/>
    </location>
</feature>
<name>A0A1C7NVC0_9HYPH</name>
<gene>
    <name evidence="6" type="ORF">ADU59_24835</name>
</gene>
<organism evidence="6 7">
    <name type="scientific">Pararhizobium polonicum</name>
    <dbReference type="NCBI Taxonomy" id="1612624"/>
    <lineage>
        <taxon>Bacteria</taxon>
        <taxon>Pseudomonadati</taxon>
        <taxon>Pseudomonadota</taxon>
        <taxon>Alphaproteobacteria</taxon>
        <taxon>Hyphomicrobiales</taxon>
        <taxon>Rhizobiaceae</taxon>
        <taxon>Rhizobium/Agrobacterium group</taxon>
        <taxon>Pararhizobium</taxon>
    </lineage>
</organism>
<reference evidence="6 7" key="1">
    <citation type="journal article" date="2016" name="Syst. Appl. Microbiol.">
        <title>Pararhizobium polonicum sp. nov. isolated from tumors on stone fruit rootstocks.</title>
        <authorList>
            <person name="Pulawska J."/>
            <person name="Kuzmanovic N."/>
            <person name="Willems A."/>
            <person name="Pothier J.F."/>
        </authorList>
    </citation>
    <scope>NUCLEOTIDE SEQUENCE [LARGE SCALE GENOMIC DNA]</scope>
    <source>
        <strain evidence="6 7">F5.1</strain>
    </source>
</reference>
<comment type="similarity">
    <text evidence="1">Belongs to the LysR transcriptional regulatory family.</text>
</comment>
<dbReference type="Pfam" id="PF00126">
    <property type="entry name" value="HTH_1"/>
    <property type="match status" value="1"/>
</dbReference>
<accession>A0A1C7NVC0</accession>
<dbReference type="AlphaFoldDB" id="A0A1C7NVC0"/>
<dbReference type="SUPFAM" id="SSF46785">
    <property type="entry name" value="Winged helix' DNA-binding domain"/>
    <property type="match status" value="1"/>
</dbReference>
<dbReference type="FunFam" id="3.40.190.10:FF:000017">
    <property type="entry name" value="Glycine cleavage system transcriptional activator"/>
    <property type="match status" value="1"/>
</dbReference>
<evidence type="ECO:0000313" key="7">
    <source>
        <dbReference type="Proteomes" id="UP000093111"/>
    </source>
</evidence>
<dbReference type="STRING" id="1612624.ADU59_24835"/>
<dbReference type="Proteomes" id="UP000093111">
    <property type="component" value="Unassembled WGS sequence"/>
</dbReference>
<dbReference type="PANTHER" id="PTHR30537:SF26">
    <property type="entry name" value="GLYCINE CLEAVAGE SYSTEM TRANSCRIPTIONAL ACTIVATOR"/>
    <property type="match status" value="1"/>
</dbReference>
<keyword evidence="3" id="KW-0238">DNA-binding</keyword>
<dbReference type="PATRIC" id="fig|1612624.7.peg.2670"/>
<evidence type="ECO:0000313" key="6">
    <source>
        <dbReference type="EMBL" id="OBZ92940.1"/>
    </source>
</evidence>